<dbReference type="Pfam" id="PF00089">
    <property type="entry name" value="Trypsin"/>
    <property type="match status" value="1"/>
</dbReference>
<protein>
    <recommendedName>
        <fullName evidence="2">Peptidase S1 domain-containing protein</fullName>
    </recommendedName>
</protein>
<dbReference type="InterPro" id="IPR018114">
    <property type="entry name" value="TRYPSIN_HIS"/>
</dbReference>
<keyword evidence="4" id="KW-1185">Reference proteome</keyword>
<evidence type="ECO:0000256" key="1">
    <source>
        <dbReference type="SAM" id="SignalP"/>
    </source>
</evidence>
<dbReference type="InterPro" id="IPR009003">
    <property type="entry name" value="Peptidase_S1_PA"/>
</dbReference>
<dbReference type="PROSITE" id="PS00134">
    <property type="entry name" value="TRYPSIN_HIS"/>
    <property type="match status" value="1"/>
</dbReference>
<dbReference type="InterPro" id="IPR001254">
    <property type="entry name" value="Trypsin_dom"/>
</dbReference>
<keyword evidence="1" id="KW-0732">Signal</keyword>
<name>A0AAD7R5W0_9TELE</name>
<feature type="chain" id="PRO_5042020216" description="Peptidase S1 domain-containing protein" evidence="1">
    <location>
        <begin position="20"/>
        <end position="72"/>
    </location>
</feature>
<evidence type="ECO:0000313" key="4">
    <source>
        <dbReference type="Proteomes" id="UP001221898"/>
    </source>
</evidence>
<dbReference type="Gene3D" id="2.40.10.10">
    <property type="entry name" value="Trypsin-like serine proteases"/>
    <property type="match status" value="1"/>
</dbReference>
<dbReference type="EMBL" id="JAINUG010000587">
    <property type="protein sequence ID" value="KAJ8366469.1"/>
    <property type="molecule type" value="Genomic_DNA"/>
</dbReference>
<comment type="caution">
    <text evidence="3">The sequence shown here is derived from an EMBL/GenBank/DDBJ whole genome shotgun (WGS) entry which is preliminary data.</text>
</comment>
<dbReference type="AlphaFoldDB" id="A0AAD7R5W0"/>
<evidence type="ECO:0000313" key="3">
    <source>
        <dbReference type="EMBL" id="KAJ8366469.1"/>
    </source>
</evidence>
<dbReference type="InterPro" id="IPR043504">
    <property type="entry name" value="Peptidase_S1_PA_chymotrypsin"/>
</dbReference>
<feature type="signal peptide" evidence="1">
    <location>
        <begin position="1"/>
        <end position="19"/>
    </location>
</feature>
<organism evidence="3 4">
    <name type="scientific">Aldrovandia affinis</name>
    <dbReference type="NCBI Taxonomy" id="143900"/>
    <lineage>
        <taxon>Eukaryota</taxon>
        <taxon>Metazoa</taxon>
        <taxon>Chordata</taxon>
        <taxon>Craniata</taxon>
        <taxon>Vertebrata</taxon>
        <taxon>Euteleostomi</taxon>
        <taxon>Actinopterygii</taxon>
        <taxon>Neopterygii</taxon>
        <taxon>Teleostei</taxon>
        <taxon>Notacanthiformes</taxon>
        <taxon>Halosauridae</taxon>
        <taxon>Aldrovandia</taxon>
    </lineage>
</organism>
<dbReference type="GO" id="GO:0006508">
    <property type="term" value="P:proteolysis"/>
    <property type="evidence" value="ECO:0007669"/>
    <property type="project" value="InterPro"/>
</dbReference>
<dbReference type="SUPFAM" id="SSF50494">
    <property type="entry name" value="Trypsin-like serine proteases"/>
    <property type="match status" value="1"/>
</dbReference>
<proteinExistence type="predicted"/>
<gene>
    <name evidence="3" type="ORF">AAFF_G00353590</name>
</gene>
<evidence type="ECO:0000259" key="2">
    <source>
        <dbReference type="Pfam" id="PF00089"/>
    </source>
</evidence>
<feature type="domain" description="Peptidase S1" evidence="2">
    <location>
        <begin position="28"/>
        <end position="68"/>
    </location>
</feature>
<dbReference type="Proteomes" id="UP001221898">
    <property type="component" value="Unassembled WGS sequence"/>
</dbReference>
<reference evidence="3" key="1">
    <citation type="journal article" date="2023" name="Science">
        <title>Genome structures resolve the early diversification of teleost fishes.</title>
        <authorList>
            <person name="Parey E."/>
            <person name="Louis A."/>
            <person name="Montfort J."/>
            <person name="Bouchez O."/>
            <person name="Roques C."/>
            <person name="Iampietro C."/>
            <person name="Lluch J."/>
            <person name="Castinel A."/>
            <person name="Donnadieu C."/>
            <person name="Desvignes T."/>
            <person name="Floi Bucao C."/>
            <person name="Jouanno E."/>
            <person name="Wen M."/>
            <person name="Mejri S."/>
            <person name="Dirks R."/>
            <person name="Jansen H."/>
            <person name="Henkel C."/>
            <person name="Chen W.J."/>
            <person name="Zahm M."/>
            <person name="Cabau C."/>
            <person name="Klopp C."/>
            <person name="Thompson A.W."/>
            <person name="Robinson-Rechavi M."/>
            <person name="Braasch I."/>
            <person name="Lecointre G."/>
            <person name="Bobe J."/>
            <person name="Postlethwait J.H."/>
            <person name="Berthelot C."/>
            <person name="Roest Crollius H."/>
            <person name="Guiguen Y."/>
        </authorList>
    </citation>
    <scope>NUCLEOTIDE SEQUENCE</scope>
    <source>
        <strain evidence="3">NC1722</strain>
    </source>
</reference>
<dbReference type="GO" id="GO:0004252">
    <property type="term" value="F:serine-type endopeptidase activity"/>
    <property type="evidence" value="ECO:0007669"/>
    <property type="project" value="InterPro"/>
</dbReference>
<accession>A0AAD7R5W0</accession>
<sequence length="72" mass="7948">MRTLLLLPLLGLAVWPTGANPVDIYKRIKGGYVCNDNEAKYQVLVTDKHGHFGGSLLNKDWVLTAAHCDINV</sequence>